<gene>
    <name evidence="3" type="ORF">DIATSA_LOCUS6234</name>
</gene>
<feature type="region of interest" description="Disordered" evidence="1">
    <location>
        <begin position="383"/>
        <end position="454"/>
    </location>
</feature>
<evidence type="ECO:0000256" key="1">
    <source>
        <dbReference type="SAM" id="MobiDB-lite"/>
    </source>
</evidence>
<proteinExistence type="predicted"/>
<evidence type="ECO:0000313" key="4">
    <source>
        <dbReference type="Proteomes" id="UP001153714"/>
    </source>
</evidence>
<dbReference type="OrthoDB" id="7458610at2759"/>
<reference evidence="3" key="1">
    <citation type="submission" date="2021-12" db="EMBL/GenBank/DDBJ databases">
        <authorList>
            <person name="King R."/>
        </authorList>
    </citation>
    <scope>NUCLEOTIDE SEQUENCE</scope>
</reference>
<reference evidence="3" key="2">
    <citation type="submission" date="2022-10" db="EMBL/GenBank/DDBJ databases">
        <authorList>
            <consortium name="ENA_rothamsted_submissions"/>
            <consortium name="culmorum"/>
            <person name="King R."/>
        </authorList>
    </citation>
    <scope>NUCLEOTIDE SEQUENCE</scope>
</reference>
<feature type="region of interest" description="Disordered" evidence="1">
    <location>
        <begin position="470"/>
        <end position="556"/>
    </location>
</feature>
<feature type="compositionally biased region" description="Polar residues" evidence="1">
    <location>
        <begin position="338"/>
        <end position="353"/>
    </location>
</feature>
<keyword evidence="2" id="KW-0732">Signal</keyword>
<feature type="compositionally biased region" description="Polar residues" evidence="1">
    <location>
        <begin position="111"/>
        <end position="120"/>
    </location>
</feature>
<feature type="signal peptide" evidence="2">
    <location>
        <begin position="1"/>
        <end position="17"/>
    </location>
</feature>
<keyword evidence="4" id="KW-1185">Reference proteome</keyword>
<feature type="chain" id="PRO_5040408818" evidence="2">
    <location>
        <begin position="18"/>
        <end position="556"/>
    </location>
</feature>
<dbReference type="Proteomes" id="UP001153714">
    <property type="component" value="Chromosome 19"/>
</dbReference>
<feature type="compositionally biased region" description="Basic and acidic residues" evidence="1">
    <location>
        <begin position="28"/>
        <end position="38"/>
    </location>
</feature>
<protein>
    <submittedName>
        <fullName evidence="3">Uncharacterized protein</fullName>
    </submittedName>
</protein>
<feature type="compositionally biased region" description="Basic and acidic residues" evidence="1">
    <location>
        <begin position="97"/>
        <end position="110"/>
    </location>
</feature>
<accession>A0A9P0C0R9</accession>
<feature type="region of interest" description="Disordered" evidence="1">
    <location>
        <begin position="338"/>
        <end position="365"/>
    </location>
</feature>
<dbReference type="EMBL" id="OU893350">
    <property type="protein sequence ID" value="CAH0755490.1"/>
    <property type="molecule type" value="Genomic_DNA"/>
</dbReference>
<sequence length="556" mass="59708">MRPHAYIVLLLAVHARAATIQNPTAPELQKKLPEEPPKEASPLDNVSSEQELLDSANTIKDVENNLRVKAIDSIPVKVIVENADDDTSDVKRVEVDLEHPGEPQRQEHDTQSPVSYSHEQQIVSTVKQTISDTQSALKQGFQGVTQGLQDWIANNEQLNSIQQNIQGLQQSFTNQINKLNETLQSYLNNQGSANIVQSDNKNKPEFDNVENNLKSLEDNFKIGVKALSEGVQIFASLRDDEKPTPPPNNLFLQYLQLFQQTVSQGFSNVTQAIQSYVGQNNPNNTAANGGIFQGLNNGIQNIFSQGGSTAAPGAQSDEPVTQKPTIWQGIQSSIQNILNPGQNQASPSDQVGQAPSGPSGPIAQAIQNNPFVQGVVNLIQPNKPAAQQPQPEKPAAQQPKPEKPAAAAPPTPEGSNVVPAASSESKPDADQQQPAKATEQQAVPNNNGPIKNIIQNNPIVQGISGAVQRLQSSINGGNPEKPRDAVVGEQAVKSDDTQGKGHHGASGNTNDSSGVAAKIEPEKVVNIEESVPEEPVKEKLEEKNVLQETDKTEASS</sequence>
<evidence type="ECO:0000256" key="2">
    <source>
        <dbReference type="SAM" id="SignalP"/>
    </source>
</evidence>
<feature type="compositionally biased region" description="Low complexity" evidence="1">
    <location>
        <begin position="383"/>
        <end position="406"/>
    </location>
</feature>
<dbReference type="AlphaFoldDB" id="A0A9P0C0R9"/>
<feature type="region of interest" description="Disordered" evidence="1">
    <location>
        <begin position="24"/>
        <end position="50"/>
    </location>
</feature>
<feature type="compositionally biased region" description="Polar residues" evidence="1">
    <location>
        <begin position="430"/>
        <end position="454"/>
    </location>
</feature>
<feature type="region of interest" description="Disordered" evidence="1">
    <location>
        <begin position="97"/>
        <end position="120"/>
    </location>
</feature>
<name>A0A9P0C0R9_9NEOP</name>
<feature type="compositionally biased region" description="Basic and acidic residues" evidence="1">
    <location>
        <begin position="480"/>
        <end position="499"/>
    </location>
</feature>
<evidence type="ECO:0000313" key="3">
    <source>
        <dbReference type="EMBL" id="CAH0755490.1"/>
    </source>
</evidence>
<organism evidence="3 4">
    <name type="scientific">Diatraea saccharalis</name>
    <name type="common">sugarcane borer</name>
    <dbReference type="NCBI Taxonomy" id="40085"/>
    <lineage>
        <taxon>Eukaryota</taxon>
        <taxon>Metazoa</taxon>
        <taxon>Ecdysozoa</taxon>
        <taxon>Arthropoda</taxon>
        <taxon>Hexapoda</taxon>
        <taxon>Insecta</taxon>
        <taxon>Pterygota</taxon>
        <taxon>Neoptera</taxon>
        <taxon>Endopterygota</taxon>
        <taxon>Lepidoptera</taxon>
        <taxon>Glossata</taxon>
        <taxon>Ditrysia</taxon>
        <taxon>Pyraloidea</taxon>
        <taxon>Crambidae</taxon>
        <taxon>Crambinae</taxon>
        <taxon>Diatraea</taxon>
    </lineage>
</organism>
<feature type="compositionally biased region" description="Basic and acidic residues" evidence="1">
    <location>
        <begin position="534"/>
        <end position="556"/>
    </location>
</feature>